<evidence type="ECO:0000256" key="7">
    <source>
        <dbReference type="PIRNR" id="PIRNR037913"/>
    </source>
</evidence>
<dbReference type="PRINTS" id="PR01270">
    <property type="entry name" value="HDASUPER"/>
</dbReference>
<dbReference type="Gene3D" id="3.40.800.20">
    <property type="entry name" value="Histone deacetylase domain"/>
    <property type="match status" value="1"/>
</dbReference>
<dbReference type="CDD" id="cd09991">
    <property type="entry name" value="HDAC_classI"/>
    <property type="match status" value="1"/>
</dbReference>
<feature type="region of interest" description="Disordered" evidence="11">
    <location>
        <begin position="397"/>
        <end position="438"/>
    </location>
</feature>
<dbReference type="InterPro" id="IPR037138">
    <property type="entry name" value="His_deacetylse_dom_sf"/>
</dbReference>
<dbReference type="GO" id="GO:0141221">
    <property type="term" value="F:histone deacetylase activity, hydrolytic mechanism"/>
    <property type="evidence" value="ECO:0007669"/>
    <property type="project" value="UniProtKB-EC"/>
</dbReference>
<dbReference type="InterPro" id="IPR000286">
    <property type="entry name" value="HDACs"/>
</dbReference>
<dbReference type="InterPro" id="IPR023801">
    <property type="entry name" value="His_deacetylse_dom"/>
</dbReference>
<dbReference type="PANTHER" id="PTHR10625">
    <property type="entry name" value="HISTONE DEACETYLASE HDAC1-RELATED"/>
    <property type="match status" value="1"/>
</dbReference>
<evidence type="ECO:0000256" key="5">
    <source>
        <dbReference type="ARBA" id="ARBA00022853"/>
    </source>
</evidence>
<accession>Q6JJ24</accession>
<feature type="compositionally biased region" description="Basic and acidic residues" evidence="11">
    <location>
        <begin position="405"/>
        <end position="422"/>
    </location>
</feature>
<feature type="binding site" evidence="10">
    <location>
        <position position="172"/>
    </location>
    <ligand>
        <name>a divalent metal cation</name>
        <dbReference type="ChEBI" id="CHEBI:60240"/>
    </ligand>
</feature>
<evidence type="ECO:0000256" key="8">
    <source>
        <dbReference type="PIRSR" id="PIRSR037913-1"/>
    </source>
</evidence>
<dbReference type="PIRSF" id="PIRSF037913">
    <property type="entry name" value="His_deacetylse_1"/>
    <property type="match status" value="1"/>
</dbReference>
<keyword evidence="5 7" id="KW-0156">Chromatin regulator</keyword>
<keyword evidence="10" id="KW-0479">Metal-binding</keyword>
<dbReference type="GO" id="GO:0040029">
    <property type="term" value="P:epigenetic regulation of gene expression"/>
    <property type="evidence" value="ECO:0007669"/>
    <property type="project" value="TreeGrafter"/>
</dbReference>
<dbReference type="InterPro" id="IPR023696">
    <property type="entry name" value="Ureohydrolase_dom_sf"/>
</dbReference>
<keyword evidence="4 7" id="KW-0378">Hydrolase</keyword>
<evidence type="ECO:0000256" key="9">
    <source>
        <dbReference type="PIRSR" id="PIRSR037913-2"/>
    </source>
</evidence>
<evidence type="ECO:0000256" key="6">
    <source>
        <dbReference type="ARBA" id="ARBA00048287"/>
    </source>
</evidence>
<dbReference type="PANTHER" id="PTHR10625:SF39">
    <property type="entry name" value="HISTONE DEACETYLASE 9"/>
    <property type="match status" value="1"/>
</dbReference>
<dbReference type="SUPFAM" id="SSF52768">
    <property type="entry name" value="Arginase/deacetylase"/>
    <property type="match status" value="1"/>
</dbReference>
<keyword evidence="3" id="KW-0678">Repressor</keyword>
<evidence type="ECO:0000256" key="3">
    <source>
        <dbReference type="ARBA" id="ARBA00022491"/>
    </source>
</evidence>
<reference evidence="13" key="1">
    <citation type="journal article" date="2004" name="Breed. Sci.">
        <title>Molecular Characterization of a 313-kb Genomic Region Containing the Self-incompatibility Locus of Ipomoea trifida, a Diploid Relative of Sweet Potato.</title>
        <authorList>
            <person name="Tomita R.N."/>
            <person name="Suzuki G."/>
            <person name="Yoshida K."/>
            <person name="Yano Y."/>
            <person name="Tsuchiya T."/>
            <person name="Kakeda K."/>
            <person name="Mukai Y."/>
            <person name="Kowyama Y."/>
        </authorList>
    </citation>
    <scope>NUCLEOTIDE SEQUENCE</scope>
</reference>
<evidence type="ECO:0000313" key="13">
    <source>
        <dbReference type="EMBL" id="AAS79608.1"/>
    </source>
</evidence>
<dbReference type="GO" id="GO:0005634">
    <property type="term" value="C:nucleus"/>
    <property type="evidence" value="ECO:0007669"/>
    <property type="project" value="UniProtKB-SubCell"/>
</dbReference>
<protein>
    <recommendedName>
        <fullName evidence="2 7">Histone deacetylase</fullName>
        <ecNumber evidence="2 7">3.5.1.98</ecNumber>
    </recommendedName>
</protein>
<dbReference type="Pfam" id="PF00850">
    <property type="entry name" value="Hist_deacetyl"/>
    <property type="match status" value="1"/>
</dbReference>
<dbReference type="AlphaFoldDB" id="Q6JJ24"/>
<comment type="similarity">
    <text evidence="7">Belongs to the histone deacetylase family. HD Type 1 subfamily.</text>
</comment>
<dbReference type="GO" id="GO:0046872">
    <property type="term" value="F:metal ion binding"/>
    <property type="evidence" value="ECO:0007669"/>
    <property type="project" value="UniProtKB-KW"/>
</dbReference>
<feature type="binding site" evidence="10">
    <location>
        <position position="261"/>
    </location>
    <ligand>
        <name>a divalent metal cation</name>
        <dbReference type="ChEBI" id="CHEBI:60240"/>
    </ligand>
</feature>
<name>Q6JJ24_IPOTF</name>
<keyword evidence="7" id="KW-0804">Transcription</keyword>
<proteinExistence type="inferred from homology"/>
<dbReference type="EC" id="3.5.1.98" evidence="2 7"/>
<evidence type="ECO:0000259" key="12">
    <source>
        <dbReference type="Pfam" id="PF00850"/>
    </source>
</evidence>
<evidence type="ECO:0000256" key="1">
    <source>
        <dbReference type="ARBA" id="ARBA00001947"/>
    </source>
</evidence>
<evidence type="ECO:0000256" key="4">
    <source>
        <dbReference type="ARBA" id="ARBA00022801"/>
    </source>
</evidence>
<feature type="domain" description="Histone deacetylase" evidence="12">
    <location>
        <begin position="24"/>
        <end position="269"/>
    </location>
</feature>
<feature type="binding site" evidence="9">
    <location>
        <position position="335"/>
    </location>
    <ligand>
        <name>substrate</name>
    </ligand>
</feature>
<comment type="catalytic activity">
    <reaction evidence="6 7">
        <text>N(6)-acetyl-L-lysyl-[histone] + H2O = L-lysyl-[histone] + acetate</text>
        <dbReference type="Rhea" id="RHEA:58196"/>
        <dbReference type="Rhea" id="RHEA-COMP:9845"/>
        <dbReference type="Rhea" id="RHEA-COMP:11338"/>
        <dbReference type="ChEBI" id="CHEBI:15377"/>
        <dbReference type="ChEBI" id="CHEBI:29969"/>
        <dbReference type="ChEBI" id="CHEBI:30089"/>
        <dbReference type="ChEBI" id="CHEBI:61930"/>
        <dbReference type="EC" id="3.5.1.98"/>
    </reaction>
</comment>
<feature type="binding site" evidence="10">
    <location>
        <position position="174"/>
    </location>
    <ligand>
        <name>a divalent metal cation</name>
        <dbReference type="ChEBI" id="CHEBI:60240"/>
    </ligand>
</feature>
<organism evidence="13">
    <name type="scientific">Ipomoea trifida</name>
    <name type="common">Morning glory</name>
    <dbReference type="NCBI Taxonomy" id="35884"/>
    <lineage>
        <taxon>Eukaryota</taxon>
        <taxon>Viridiplantae</taxon>
        <taxon>Streptophyta</taxon>
        <taxon>Embryophyta</taxon>
        <taxon>Tracheophyta</taxon>
        <taxon>Spermatophyta</taxon>
        <taxon>Magnoliopsida</taxon>
        <taxon>eudicotyledons</taxon>
        <taxon>Gunneridae</taxon>
        <taxon>Pentapetalae</taxon>
        <taxon>asterids</taxon>
        <taxon>lamiids</taxon>
        <taxon>Solanales</taxon>
        <taxon>Convolvulaceae</taxon>
        <taxon>Ipomoeeae</taxon>
        <taxon>Ipomoea</taxon>
    </lineage>
</organism>
<comment type="cofactor">
    <cofactor evidence="1">
        <name>Zn(2+)</name>
        <dbReference type="ChEBI" id="CHEBI:29105"/>
    </cofactor>
</comment>
<sequence length="438" mass="50205">MRSKDRISYFYDGDVGNVYFGPNHPMKPHRLCMTHHLVLAYGLHNKMEIYRPHKAYPMELAQFHTADYVEFLHRITPDTQHLFGSDLKRYNLGEDCPVFDNLFEFCQIYAGGTIDAARRLNNQLCDVAINWAGGLHHAKKCEASGFCYINDLVLGILELLKYHPRVLYIDIDVHHGDGVEEAFYFTDRVMTVSFHKYGDKFFPGTGDMKDIGERDGKFYAINVPFKDGIDDSSFIRLFRTIISKVVETYIPGAIVLQCGADSLAGDRLVLFGHHSTFCKDISVVYLFPSTNLSCNFLGDFYMGMFYLMLLAGHAECVRFVKKFNIPLLVTGGGGYTKENVARCWTYETGILLDSELPNVFFFPPEIPDNDYIKYFGPDYSLKIPGGHIVPPDFYIPDFDEDTQNPDERLDQHTQDKQIQRDDEYYEGDNDNDHSMDDA</sequence>
<evidence type="ECO:0000256" key="11">
    <source>
        <dbReference type="SAM" id="MobiDB-lite"/>
    </source>
</evidence>
<dbReference type="PRINTS" id="PR01271">
    <property type="entry name" value="HISDACETLASE"/>
</dbReference>
<evidence type="ECO:0000256" key="2">
    <source>
        <dbReference type="ARBA" id="ARBA00012111"/>
    </source>
</evidence>
<keyword evidence="7" id="KW-0539">Nucleus</keyword>
<keyword evidence="7" id="KW-0805">Transcription regulation</keyword>
<dbReference type="EMBL" id="AH013750">
    <property type="protein sequence ID" value="AAS79608.1"/>
    <property type="molecule type" value="Genomic_DNA"/>
</dbReference>
<dbReference type="InterPro" id="IPR003084">
    <property type="entry name" value="HDAC_I/II"/>
</dbReference>
<comment type="subcellular location">
    <subcellularLocation>
        <location evidence="7">Nucleus</location>
    </subcellularLocation>
</comment>
<feature type="active site" description="Proton acceptor" evidence="8">
    <location>
        <position position="137"/>
    </location>
</feature>
<evidence type="ECO:0000256" key="10">
    <source>
        <dbReference type="PIRSR" id="PIRSR037913-3"/>
    </source>
</evidence>
<feature type="binding site" evidence="9">
    <location>
        <position position="145"/>
    </location>
    <ligand>
        <name>substrate</name>
    </ligand>
</feature>
<feature type="binding site" evidence="9">
    <location>
        <position position="95"/>
    </location>
    <ligand>
        <name>substrate</name>
    </ligand>
</feature>